<dbReference type="InterPro" id="IPR013149">
    <property type="entry name" value="ADH-like_C"/>
</dbReference>
<keyword evidence="8" id="KW-1185">Reference proteome</keyword>
<dbReference type="InterPro" id="IPR020843">
    <property type="entry name" value="ER"/>
</dbReference>
<dbReference type="PANTHER" id="PTHR43401">
    <property type="entry name" value="L-THREONINE 3-DEHYDROGENASE"/>
    <property type="match status" value="1"/>
</dbReference>
<dbReference type="EMBL" id="JAPWIS010000001">
    <property type="protein sequence ID" value="MCZ4582411.1"/>
    <property type="molecule type" value="Genomic_DNA"/>
</dbReference>
<evidence type="ECO:0000313" key="7">
    <source>
        <dbReference type="Proteomes" id="UP000186108"/>
    </source>
</evidence>
<reference evidence="6" key="3">
    <citation type="submission" date="2023-07" db="EMBL/GenBank/DDBJ databases">
        <title>Genomic analysis of Rhodococcus opacus VOC-14 with glycol ethers degradation activity.</title>
        <authorList>
            <person name="Narkevich D.A."/>
            <person name="Hlushen A.M."/>
            <person name="Akhremchuk A.E."/>
            <person name="Sikolenko M.A."/>
            <person name="Valentovich L.N."/>
        </authorList>
    </citation>
    <scope>NUCLEOTIDE SEQUENCE</scope>
    <source>
        <strain evidence="6">VOC-14</strain>
    </source>
</reference>
<dbReference type="InterPro" id="IPR036291">
    <property type="entry name" value="NAD(P)-bd_dom_sf"/>
</dbReference>
<gene>
    <name evidence="5" type="ORF">O4328_01730</name>
    <name evidence="6" type="ORF">Q5707_11505</name>
    <name evidence="4" type="ORF">R1CP_11065</name>
</gene>
<dbReference type="Proteomes" id="UP001066327">
    <property type="component" value="Unassembled WGS sequence"/>
</dbReference>
<evidence type="ECO:0000313" key="4">
    <source>
        <dbReference type="EMBL" id="ANS26926.1"/>
    </source>
</evidence>
<comment type="cofactor">
    <cofactor evidence="1">
        <name>Zn(2+)</name>
        <dbReference type="ChEBI" id="CHEBI:29105"/>
    </cofactor>
</comment>
<dbReference type="Proteomes" id="UP000186108">
    <property type="component" value="Chromosome"/>
</dbReference>
<dbReference type="InterPro" id="IPR011032">
    <property type="entry name" value="GroES-like_sf"/>
</dbReference>
<dbReference type="SUPFAM" id="SSF50129">
    <property type="entry name" value="GroES-like"/>
    <property type="match status" value="1"/>
</dbReference>
<dbReference type="Proteomes" id="UP001231166">
    <property type="component" value="Chromosome"/>
</dbReference>
<feature type="domain" description="Enoyl reductase (ER)" evidence="3">
    <location>
        <begin position="12"/>
        <end position="359"/>
    </location>
</feature>
<sequence>MKSTMRVARLHEINQPMQIEELPIPEPRATDVLVQVKACNVVPNLSNVLATYSEWFPYLPLPKLPAIFGLDSAGVVAAVGSHVTDVAVGDRVYVNPGISCGGCRACRQGHDQNCDKYTFMGYFSFGADGQEIFDAYPYGGLGEYLTAPQRNLVKLPDSVSFEEGARFGYLGTGYSALRKAGAGPGSTVLIDGISGTLGLGTCLSALALGASHIFGTGRNADLLEDVRSIAPDRIHVLPAGEGDLRSWVREHNNGEGVDIVIDSLGPGAPAESFLDAITTLRRGGVAVDIGGMMERPPLDMFSLMCSQISVLGSLWFSTAEAQDMADLAGAGVLDLSVFEHHSFPLEKINEALADLPARHGGFTNFISVP</sequence>
<proteinExistence type="predicted"/>
<dbReference type="SMART" id="SM00829">
    <property type="entry name" value="PKS_ER"/>
    <property type="match status" value="1"/>
</dbReference>
<evidence type="ECO:0000256" key="2">
    <source>
        <dbReference type="ARBA" id="ARBA00023002"/>
    </source>
</evidence>
<dbReference type="AlphaFoldDB" id="A0A1B1K2U2"/>
<dbReference type="RefSeq" id="WP_065490171.1">
    <property type="nucleotide sequence ID" value="NZ_CP009111.1"/>
</dbReference>
<dbReference type="SUPFAM" id="SSF51735">
    <property type="entry name" value="NAD(P)-binding Rossmann-fold domains"/>
    <property type="match status" value="1"/>
</dbReference>
<evidence type="ECO:0000313" key="8">
    <source>
        <dbReference type="Proteomes" id="UP001066327"/>
    </source>
</evidence>
<evidence type="ECO:0000313" key="6">
    <source>
        <dbReference type="EMBL" id="WLF49571.1"/>
    </source>
</evidence>
<dbReference type="PATRIC" id="fig|37919.13.peg.2273"/>
<dbReference type="Gene3D" id="3.90.180.10">
    <property type="entry name" value="Medium-chain alcohol dehydrogenases, catalytic domain"/>
    <property type="match status" value="1"/>
</dbReference>
<reference evidence="4 7" key="1">
    <citation type="submission" date="2014-07" db="EMBL/GenBank/DDBJ databases">
        <authorList>
            <person name="Zhang J.E."/>
            <person name="Yang H."/>
            <person name="Guo J."/>
            <person name="Deng Z."/>
            <person name="Luo H."/>
            <person name="Luo M."/>
            <person name="Zhao B."/>
        </authorList>
    </citation>
    <scope>NUCLEOTIDE SEQUENCE [LARGE SCALE GENOMIC DNA]</scope>
    <source>
        <strain evidence="4 7">1CP</strain>
    </source>
</reference>
<dbReference type="Pfam" id="PF00107">
    <property type="entry name" value="ADH_zinc_N"/>
    <property type="match status" value="1"/>
</dbReference>
<reference evidence="5" key="2">
    <citation type="submission" date="2022-12" db="EMBL/GenBank/DDBJ databases">
        <authorList>
            <person name="Krivoruchko A.V."/>
            <person name="Elkin A."/>
        </authorList>
    </citation>
    <scope>NUCLEOTIDE SEQUENCE</scope>
    <source>
        <strain evidence="5">IEGM 249</strain>
    </source>
</reference>
<protein>
    <submittedName>
        <fullName evidence="5">Alcohol dehydrogenase catalytic domain-containing protein</fullName>
    </submittedName>
    <submittedName>
        <fullName evidence="4">Zinc-binding dehydrogenase family protein</fullName>
    </submittedName>
</protein>
<name>A0A1B1K2U2_RHOOP</name>
<evidence type="ECO:0000259" key="3">
    <source>
        <dbReference type="SMART" id="SM00829"/>
    </source>
</evidence>
<dbReference type="GO" id="GO:0016491">
    <property type="term" value="F:oxidoreductase activity"/>
    <property type="evidence" value="ECO:0007669"/>
    <property type="project" value="UniProtKB-KW"/>
</dbReference>
<organism evidence="4 7">
    <name type="scientific">Rhodococcus opacus</name>
    <name type="common">Nocardia opaca</name>
    <dbReference type="NCBI Taxonomy" id="37919"/>
    <lineage>
        <taxon>Bacteria</taxon>
        <taxon>Bacillati</taxon>
        <taxon>Actinomycetota</taxon>
        <taxon>Actinomycetes</taxon>
        <taxon>Mycobacteriales</taxon>
        <taxon>Nocardiaceae</taxon>
        <taxon>Rhodococcus</taxon>
    </lineage>
</organism>
<dbReference type="InterPro" id="IPR050129">
    <property type="entry name" value="Zn_alcohol_dh"/>
</dbReference>
<evidence type="ECO:0000256" key="1">
    <source>
        <dbReference type="ARBA" id="ARBA00001947"/>
    </source>
</evidence>
<dbReference type="InterPro" id="IPR013154">
    <property type="entry name" value="ADH-like_N"/>
</dbReference>
<dbReference type="EMBL" id="CP130953">
    <property type="protein sequence ID" value="WLF49571.1"/>
    <property type="molecule type" value="Genomic_DNA"/>
</dbReference>
<dbReference type="EMBL" id="CP009111">
    <property type="protein sequence ID" value="ANS26926.1"/>
    <property type="molecule type" value="Genomic_DNA"/>
</dbReference>
<keyword evidence="2" id="KW-0560">Oxidoreductase</keyword>
<evidence type="ECO:0000313" key="5">
    <source>
        <dbReference type="EMBL" id="MCZ4582411.1"/>
    </source>
</evidence>
<dbReference type="PANTHER" id="PTHR43401:SF5">
    <property type="entry name" value="ALCOHOL DEHYDROGENASE-RELATED"/>
    <property type="match status" value="1"/>
</dbReference>
<dbReference type="Pfam" id="PF08240">
    <property type="entry name" value="ADH_N"/>
    <property type="match status" value="1"/>
</dbReference>
<accession>A0A1B1K2U2</accession>